<evidence type="ECO:0000313" key="3">
    <source>
        <dbReference type="Proteomes" id="UP000242146"/>
    </source>
</evidence>
<dbReference type="PANTHER" id="PTHR24030">
    <property type="entry name" value="PROTEIN CMSS1"/>
    <property type="match status" value="1"/>
</dbReference>
<reference evidence="2 3" key="1">
    <citation type="submission" date="2016-07" db="EMBL/GenBank/DDBJ databases">
        <title>Pervasive Adenine N6-methylation of Active Genes in Fungi.</title>
        <authorList>
            <consortium name="DOE Joint Genome Institute"/>
            <person name="Mondo S.J."/>
            <person name="Dannebaum R.O."/>
            <person name="Kuo R.C."/>
            <person name="Labutti K."/>
            <person name="Haridas S."/>
            <person name="Kuo A."/>
            <person name="Salamov A."/>
            <person name="Ahrendt S.R."/>
            <person name="Lipzen A."/>
            <person name="Sullivan W."/>
            <person name="Andreopoulos W.B."/>
            <person name="Clum A."/>
            <person name="Lindquist E."/>
            <person name="Daum C."/>
            <person name="Ramamoorthy G.K."/>
            <person name="Gryganskyi A."/>
            <person name="Culley D."/>
            <person name="Magnuson J.K."/>
            <person name="James T.Y."/>
            <person name="O'Malley M.A."/>
            <person name="Stajich J.E."/>
            <person name="Spatafora J.W."/>
            <person name="Visel A."/>
            <person name="Grigoriev I.V."/>
        </authorList>
    </citation>
    <scope>NUCLEOTIDE SEQUENCE [LARGE SCALE GENOMIC DNA]</scope>
    <source>
        <strain evidence="2 3">NRRL 3301</strain>
    </source>
</reference>
<feature type="compositionally biased region" description="Basic residues" evidence="1">
    <location>
        <begin position="65"/>
        <end position="75"/>
    </location>
</feature>
<evidence type="ECO:0000313" key="2">
    <source>
        <dbReference type="EMBL" id="ORX61726.1"/>
    </source>
</evidence>
<dbReference type="Pfam" id="PF14617">
    <property type="entry name" value="CMS1"/>
    <property type="match status" value="1"/>
</dbReference>
<dbReference type="SUPFAM" id="SSF52540">
    <property type="entry name" value="P-loop containing nucleoside triphosphate hydrolases"/>
    <property type="match status" value="1"/>
</dbReference>
<comment type="caution">
    <text evidence="2">The sequence shown here is derived from an EMBL/GenBank/DDBJ whole genome shotgun (WGS) entry which is preliminary data.</text>
</comment>
<dbReference type="GO" id="GO:0005634">
    <property type="term" value="C:nucleus"/>
    <property type="evidence" value="ECO:0007669"/>
    <property type="project" value="TreeGrafter"/>
</dbReference>
<keyword evidence="3" id="KW-1185">Reference proteome</keyword>
<dbReference type="PANTHER" id="PTHR24030:SF0">
    <property type="entry name" value="PROTEIN CMSS1"/>
    <property type="match status" value="1"/>
</dbReference>
<organism evidence="2 3">
    <name type="scientific">Hesseltinella vesiculosa</name>
    <dbReference type="NCBI Taxonomy" id="101127"/>
    <lineage>
        <taxon>Eukaryota</taxon>
        <taxon>Fungi</taxon>
        <taxon>Fungi incertae sedis</taxon>
        <taxon>Mucoromycota</taxon>
        <taxon>Mucoromycotina</taxon>
        <taxon>Mucoromycetes</taxon>
        <taxon>Mucorales</taxon>
        <taxon>Cunninghamellaceae</taxon>
        <taxon>Hesseltinella</taxon>
    </lineage>
</organism>
<feature type="region of interest" description="Disordered" evidence="1">
    <location>
        <begin position="1"/>
        <end position="83"/>
    </location>
</feature>
<dbReference type="GO" id="GO:0030686">
    <property type="term" value="C:90S preribosome"/>
    <property type="evidence" value="ECO:0007669"/>
    <property type="project" value="TreeGrafter"/>
</dbReference>
<name>A0A1X2GUR2_9FUNG</name>
<dbReference type="AlphaFoldDB" id="A0A1X2GUR2"/>
<sequence>MSTKIEKQQAVSGDAFEDDFVIDDEINDDGQAVDEEDDDFEASNTDLKRKRETEPATELATASPPKKKNKKKKKSKDPFHGMKVWTEGPSVQADYYSDRLSRALPKLTALETNAIPASAFVDVAKFQYEHVLEELPKFVKFGVLRHKKLDKPPTQPGSPTAIVITHSAIRATDLVRSLKGGFGETYRVGKLFAKHIKVQEQAEFLKETAVHLVVGTPHRLLELAENGSLKLDNLELIVVDSDMAKGNYHLMDNLSCRQPFFEFLNTHVASRLQQGSTKLGIF</sequence>
<evidence type="ECO:0008006" key="4">
    <source>
        <dbReference type="Google" id="ProtNLM"/>
    </source>
</evidence>
<accession>A0A1X2GUR2</accession>
<dbReference type="Gene3D" id="3.40.50.300">
    <property type="entry name" value="P-loop containing nucleotide triphosphate hydrolases"/>
    <property type="match status" value="1"/>
</dbReference>
<feature type="compositionally biased region" description="Acidic residues" evidence="1">
    <location>
        <begin position="15"/>
        <end position="41"/>
    </location>
</feature>
<dbReference type="InterPro" id="IPR032704">
    <property type="entry name" value="Cms1"/>
</dbReference>
<dbReference type="Proteomes" id="UP000242146">
    <property type="component" value="Unassembled WGS sequence"/>
</dbReference>
<gene>
    <name evidence="2" type="ORF">DM01DRAFT_1316573</name>
</gene>
<proteinExistence type="predicted"/>
<dbReference type="OrthoDB" id="1929311at2759"/>
<dbReference type="EMBL" id="MCGT01000003">
    <property type="protein sequence ID" value="ORX61726.1"/>
    <property type="molecule type" value="Genomic_DNA"/>
</dbReference>
<protein>
    <recommendedName>
        <fullName evidence="4">P-loop containing nucleoside triphosphate hydrolase protein</fullName>
    </recommendedName>
</protein>
<evidence type="ECO:0000256" key="1">
    <source>
        <dbReference type="SAM" id="MobiDB-lite"/>
    </source>
</evidence>
<dbReference type="InterPro" id="IPR027417">
    <property type="entry name" value="P-loop_NTPase"/>
</dbReference>
<dbReference type="STRING" id="101127.A0A1X2GUR2"/>